<evidence type="ECO:0000313" key="2">
    <source>
        <dbReference type="EMBL" id="TLD91055.1"/>
    </source>
</evidence>
<feature type="transmembrane region" description="Helical" evidence="1">
    <location>
        <begin position="20"/>
        <end position="38"/>
    </location>
</feature>
<keyword evidence="1" id="KW-0472">Membrane</keyword>
<feature type="transmembrane region" description="Helical" evidence="1">
    <location>
        <begin position="53"/>
        <end position="73"/>
    </location>
</feature>
<organism evidence="2 3">
    <name type="scientific">Helicobacter magdeburgensis</name>
    <dbReference type="NCBI Taxonomy" id="471858"/>
    <lineage>
        <taxon>Bacteria</taxon>
        <taxon>Pseudomonadati</taxon>
        <taxon>Campylobacterota</taxon>
        <taxon>Epsilonproteobacteria</taxon>
        <taxon>Campylobacterales</taxon>
        <taxon>Helicobacteraceae</taxon>
        <taxon>Helicobacter</taxon>
    </lineage>
</organism>
<keyword evidence="1" id="KW-1133">Transmembrane helix</keyword>
<dbReference type="EMBL" id="JRPE02000030">
    <property type="protein sequence ID" value="TLD91055.1"/>
    <property type="molecule type" value="Genomic_DNA"/>
</dbReference>
<accession>A0A4U8SVY2</accession>
<dbReference type="Proteomes" id="UP000029921">
    <property type="component" value="Unassembled WGS sequence"/>
</dbReference>
<keyword evidence="1" id="KW-0812">Transmembrane</keyword>
<sequence>MNNIQPIFEIKSKMGILHKFINIIVILFSFGILYSLYMTTSLMELIEAIKKEWATILIFPFTILMIWGFIFCLNEVIFNNQRKIVLYNDYFIVQTYQFFFKKTMHLYYGEYGLVVRFRPPFFYVFIFYDMKEQKLPFGWFDAKIKGNFYYPLFDKKMAKNVDKFLEIFKQKTKKTLESQGINHYNLDEKILLTLGR</sequence>
<dbReference type="RefSeq" id="WP_034588831.1">
    <property type="nucleotide sequence ID" value="NZ_JRPE02000030.1"/>
</dbReference>
<proteinExistence type="predicted"/>
<comment type="caution">
    <text evidence="2">The sequence shown here is derived from an EMBL/GenBank/DDBJ whole genome shotgun (WGS) entry which is preliminary data.</text>
</comment>
<protein>
    <submittedName>
        <fullName evidence="2">Uncharacterized protein</fullName>
    </submittedName>
</protein>
<dbReference type="AlphaFoldDB" id="A0A4U8SVY2"/>
<gene>
    <name evidence="2" type="ORF">LS74_010530</name>
</gene>
<evidence type="ECO:0000256" key="1">
    <source>
        <dbReference type="SAM" id="Phobius"/>
    </source>
</evidence>
<name>A0A4U8SVY2_9HELI</name>
<keyword evidence="3" id="KW-1185">Reference proteome</keyword>
<reference evidence="2 3" key="1">
    <citation type="journal article" date="2014" name="Genome Announc.">
        <title>Draft genome sequences of eight enterohepatic helicobacter species isolated from both laboratory and wild rodents.</title>
        <authorList>
            <person name="Sheh A."/>
            <person name="Shen Z."/>
            <person name="Fox J.G."/>
        </authorList>
    </citation>
    <scope>NUCLEOTIDE SEQUENCE [LARGE SCALE GENOMIC DNA]</scope>
    <source>
        <strain evidence="2 3">MIT 96-1001</strain>
    </source>
</reference>
<evidence type="ECO:0000313" key="3">
    <source>
        <dbReference type="Proteomes" id="UP000029921"/>
    </source>
</evidence>